<dbReference type="InterPro" id="IPR011001">
    <property type="entry name" value="Saposin-like"/>
</dbReference>
<dbReference type="PROSITE" id="PS50015">
    <property type="entry name" value="SAP_B"/>
    <property type="match status" value="1"/>
</dbReference>
<dbReference type="Gene3D" id="1.10.225.10">
    <property type="entry name" value="Saposin-like"/>
    <property type="match status" value="1"/>
</dbReference>
<evidence type="ECO:0000256" key="1">
    <source>
        <dbReference type="ARBA" id="ARBA00023157"/>
    </source>
</evidence>
<proteinExistence type="predicted"/>
<dbReference type="Proteomes" id="UP000887540">
    <property type="component" value="Unplaced"/>
</dbReference>
<reference evidence="4" key="1">
    <citation type="submission" date="2022-11" db="UniProtKB">
        <authorList>
            <consortium name="WormBaseParasite"/>
        </authorList>
    </citation>
    <scope>IDENTIFICATION</scope>
</reference>
<feature type="domain" description="Saposin B-type" evidence="2">
    <location>
        <begin position="17"/>
        <end position="100"/>
    </location>
</feature>
<evidence type="ECO:0000259" key="2">
    <source>
        <dbReference type="PROSITE" id="PS50015"/>
    </source>
</evidence>
<dbReference type="SMART" id="SM00741">
    <property type="entry name" value="SapB"/>
    <property type="match status" value="1"/>
</dbReference>
<dbReference type="WBParaSite" id="ACRNAN_scaffold1208.g25357.t1">
    <property type="protein sequence ID" value="ACRNAN_scaffold1208.g25357.t1"/>
    <property type="gene ID" value="ACRNAN_scaffold1208.g25357"/>
</dbReference>
<keyword evidence="3" id="KW-1185">Reference proteome</keyword>
<sequence>MAASFSIVFLCNWQPPNEHECRICEFILAIAKHHFHNNITDEAALKAQLLAECGHISNSDDQTTCKKIVNNNIDKIFADLKAGDRDGQTCVDIHYCTPAELTRSTGAPSQEVRAHR</sequence>
<protein>
    <submittedName>
        <fullName evidence="4">Saposin B-type domain-containing protein</fullName>
    </submittedName>
</protein>
<dbReference type="SUPFAM" id="SSF47862">
    <property type="entry name" value="Saposin"/>
    <property type="match status" value="1"/>
</dbReference>
<dbReference type="InterPro" id="IPR008139">
    <property type="entry name" value="SaposinB_dom"/>
</dbReference>
<evidence type="ECO:0000313" key="3">
    <source>
        <dbReference type="Proteomes" id="UP000887540"/>
    </source>
</evidence>
<evidence type="ECO:0000313" key="4">
    <source>
        <dbReference type="WBParaSite" id="ACRNAN_scaffold1208.g25357.t1"/>
    </source>
</evidence>
<dbReference type="AlphaFoldDB" id="A0A914CLV8"/>
<name>A0A914CLV8_9BILA</name>
<organism evidence="3 4">
    <name type="scientific">Acrobeloides nanus</name>
    <dbReference type="NCBI Taxonomy" id="290746"/>
    <lineage>
        <taxon>Eukaryota</taxon>
        <taxon>Metazoa</taxon>
        <taxon>Ecdysozoa</taxon>
        <taxon>Nematoda</taxon>
        <taxon>Chromadorea</taxon>
        <taxon>Rhabditida</taxon>
        <taxon>Tylenchina</taxon>
        <taxon>Cephalobomorpha</taxon>
        <taxon>Cephaloboidea</taxon>
        <taxon>Cephalobidae</taxon>
        <taxon>Acrobeloides</taxon>
    </lineage>
</organism>
<keyword evidence="1" id="KW-1015">Disulfide bond</keyword>
<accession>A0A914CLV8</accession>